<feature type="compositionally biased region" description="Polar residues" evidence="1">
    <location>
        <begin position="51"/>
        <end position="60"/>
    </location>
</feature>
<dbReference type="InterPro" id="IPR016024">
    <property type="entry name" value="ARM-type_fold"/>
</dbReference>
<accession>A0A2T9Z0D9</accession>
<dbReference type="PROSITE" id="PS51425">
    <property type="entry name" value="SCD"/>
    <property type="match status" value="1"/>
</dbReference>
<sequence>MAYRERRKSGRKSTRIEIPSIAISNQPEKRKRQPTKSVNTPQKNKSDLRSNKSVLQTNVDSESSSSDHGSVKNVKQTKKKTKITSSRKTTDKLGGSVKYQSEDESSESSSDSSESDDYYSEKNRKKNTPAKKTTKAPQKKPSIKKVKPQKQLSLNQVEQINCTLYTEVLDTQAALESVVDNWIERYCSDTEQSIIDFANLILRFSGCISSVEKGDFYDYDTMEEALERLKEDIGNNPTSLEPLLMTKVKGAKQKATQVFDFVKKLILNGCNVLVYGDRDSEIDEDITWNYNLNHEVDQEYRSLFFTTIGKWLEFLSVSDYRPFRQAGTVILYNIQTSIAVLRKITRDSIQNVSRQIESESRRQAAAKARKNQRTARQIQLDEHIFELRKQDDTLVSESRIIFDNVVQFRYRDVFSYIRSETASYLAEWISKDTTTFLETNYLRYFGWLWHDPDPKVRLSAIDGVRLVVDLGNNVALQLRAFFDRFGPRLIQLAVADTDTSVLISALKLVEKVANHGMLVTDSEKISSALEKISPSINHPPNPNVSDTTTHRKEKVKKSKKSKKVPPSSQMSFSEQLMYGSDDDNASNDSDGSSTSTTSNLNNTKLSAEIGLMDLYDQLKELDDDQTYSEGKDLPNVSMTNNLDLISKGIASYSSSNVLRYISPLVMHSQQSVRAAAGILVHWWINNAWVPAILSSDEISLGMDVIDDSESEKSDLEITKKHAYYKSVALFIRSLESADTPQEDAKTSEIVENKNEKSNDFIKTHDEKTRLEKLWTDGKAFLQSTSFSNINKFSFNTESEFGFGQGIKSTKIHSDKKSPNSILIAVALSLYGKSPELLNFESILDYLSQDHSVNSESTAVSVGGKSIPSILRLTQPEEHTLLKACLVWIGMQKAAITGKFKSTSSQNIKVSTLKQLKLFYQQFLNKFDTLLVKYKDSADFLETLLAITVFGLSEQVFFDFGKISTLKTIATNIEQIISRHQGNIAICQLSVYLLSRIDNSKVLEIMESQLKVEPTHVSSHDTSSIDKTRDAPGMDLDTEVINDSVSDNIIDPPMTSHVGPLIKKLFVSQALAIINSFNDGTTEFETKSFEKLMVVRAIIRDKNLPSLLRNQNNENDISNISGNKHGTIDSKLFSEKLLEFAKGITTFSQDREVSLYNTLISISALDILMRMLVWGIYNVNNTFTAYEAVQRDGADLEKYIVENDYQSVLDQCIELAHNRDEFLKVCFEHINSSQTSSVLKLFSLVISANVFMLFSSDFVQTLKKLSGSSETKIQELIGNINKILSFKVNRQLAGEWVSSTTNFFADWANKLLPLALSGYQVGKTGNKSILASKRDFYNNYNELKENLTHNEFIVELGRVFSEMVINGVIRLSYLPDLVCFVGRVGGEIVLRDYERKINSKLDQELLIDSEKVEDGEDSGNLSVKTPNKKSKQKKGTSNVGGNGPSSSKNGEQNLDGMKDGGESGDVYEDESGATENNSAIIGFVSLSKFDLIVQNMLVKLRSVVISDTLRGVTLQEIFKGMKQNFEQIVTGDLVLERPGSIVYYRRQSAVLPRMISAMLKSTSLSSLENTKPMTSRGNQNMLGLPAVCGVWAALQMDSIGYGLDSIEMCCLESLNDLEKKVKRNKSGGRRTKEEIKVQAAYDRLSLWYWGLGQTVNGLIRPRHAQVIMEKIRKAVENRESGSIDELGQDGGLGNDVGNIRLHKESIENSMRYYMKVLGEQVDKLKLVEAQMSARSDRRGVHIDVGEISLEGGMVREPDTPTRVNTGGDSEFLMMQG</sequence>
<evidence type="ECO:0000313" key="3">
    <source>
        <dbReference type="EMBL" id="PVU98075.1"/>
    </source>
</evidence>
<feature type="compositionally biased region" description="Basic residues" evidence="1">
    <location>
        <begin position="1"/>
        <end position="13"/>
    </location>
</feature>
<dbReference type="EMBL" id="MBFT01000090">
    <property type="protein sequence ID" value="PVU98075.1"/>
    <property type="molecule type" value="Genomic_DNA"/>
</dbReference>
<organism evidence="3 4">
    <name type="scientific">Furculomyces boomerangus</name>
    <dbReference type="NCBI Taxonomy" id="61424"/>
    <lineage>
        <taxon>Eukaryota</taxon>
        <taxon>Fungi</taxon>
        <taxon>Fungi incertae sedis</taxon>
        <taxon>Zoopagomycota</taxon>
        <taxon>Kickxellomycotina</taxon>
        <taxon>Harpellomycetes</taxon>
        <taxon>Harpellales</taxon>
        <taxon>Harpellaceae</taxon>
        <taxon>Furculomyces</taxon>
    </lineage>
</organism>
<proteinExistence type="predicted"/>
<feature type="region of interest" description="Disordered" evidence="1">
    <location>
        <begin position="1"/>
        <end position="150"/>
    </location>
</feature>
<evidence type="ECO:0000256" key="1">
    <source>
        <dbReference type="SAM" id="MobiDB-lite"/>
    </source>
</evidence>
<dbReference type="GO" id="GO:0003682">
    <property type="term" value="F:chromatin binding"/>
    <property type="evidence" value="ECO:0007669"/>
    <property type="project" value="TreeGrafter"/>
</dbReference>
<dbReference type="InterPro" id="IPR020839">
    <property type="entry name" value="SCD"/>
</dbReference>
<keyword evidence="4" id="KW-1185">Reference proteome</keyword>
<gene>
    <name evidence="3" type="ORF">BB559_001791</name>
</gene>
<feature type="compositionally biased region" description="Low complexity" evidence="1">
    <location>
        <begin position="586"/>
        <end position="600"/>
    </location>
</feature>
<dbReference type="InterPro" id="IPR013721">
    <property type="entry name" value="STAG"/>
</dbReference>
<dbReference type="GO" id="GO:0000785">
    <property type="term" value="C:chromatin"/>
    <property type="evidence" value="ECO:0007669"/>
    <property type="project" value="TreeGrafter"/>
</dbReference>
<name>A0A2T9Z0D9_9FUNG</name>
<feature type="region of interest" description="Disordered" evidence="1">
    <location>
        <begin position="531"/>
        <end position="600"/>
    </location>
</feature>
<dbReference type="PANTHER" id="PTHR11199">
    <property type="entry name" value="STROMAL ANTIGEN"/>
    <property type="match status" value="1"/>
</dbReference>
<feature type="compositionally biased region" description="Basic residues" evidence="1">
    <location>
        <begin position="551"/>
        <end position="563"/>
    </location>
</feature>
<dbReference type="PANTHER" id="PTHR11199:SF0">
    <property type="entry name" value="LD34181P-RELATED"/>
    <property type="match status" value="1"/>
</dbReference>
<protein>
    <recommendedName>
        <fullName evidence="2">SCD domain-containing protein</fullName>
    </recommendedName>
</protein>
<dbReference type="STRING" id="61424.A0A2T9Z0D9"/>
<dbReference type="Pfam" id="PF21581">
    <property type="entry name" value="SCD"/>
    <property type="match status" value="1"/>
</dbReference>
<dbReference type="SUPFAM" id="SSF48371">
    <property type="entry name" value="ARM repeat"/>
    <property type="match status" value="1"/>
</dbReference>
<feature type="domain" description="SCD" evidence="2">
    <location>
        <begin position="406"/>
        <end position="492"/>
    </location>
</feature>
<feature type="compositionally biased region" description="Basic residues" evidence="1">
    <location>
        <begin position="123"/>
        <end position="148"/>
    </location>
</feature>
<reference evidence="3 4" key="1">
    <citation type="journal article" date="2018" name="MBio">
        <title>Comparative Genomics Reveals the Core Gene Toolbox for the Fungus-Insect Symbiosis.</title>
        <authorList>
            <person name="Wang Y."/>
            <person name="Stata M."/>
            <person name="Wang W."/>
            <person name="Stajich J.E."/>
            <person name="White M.M."/>
            <person name="Moncalvo J.M."/>
        </authorList>
    </citation>
    <scope>NUCLEOTIDE SEQUENCE [LARGE SCALE GENOMIC DNA]</scope>
    <source>
        <strain evidence="3 4">AUS-77-4</strain>
    </source>
</reference>
<dbReference type="Pfam" id="PF08514">
    <property type="entry name" value="STAG"/>
    <property type="match status" value="1"/>
</dbReference>
<evidence type="ECO:0000313" key="4">
    <source>
        <dbReference type="Proteomes" id="UP000245699"/>
    </source>
</evidence>
<dbReference type="GO" id="GO:0008278">
    <property type="term" value="C:cohesin complex"/>
    <property type="evidence" value="ECO:0007669"/>
    <property type="project" value="TreeGrafter"/>
</dbReference>
<feature type="region of interest" description="Disordered" evidence="1">
    <location>
        <begin position="1413"/>
        <end position="1470"/>
    </location>
</feature>
<dbReference type="OrthoDB" id="498590at2759"/>
<dbReference type="InterPro" id="IPR039662">
    <property type="entry name" value="Cohesin_Scc3/SA"/>
</dbReference>
<dbReference type="Proteomes" id="UP000245699">
    <property type="component" value="Unassembled WGS sequence"/>
</dbReference>
<dbReference type="GO" id="GO:0005634">
    <property type="term" value="C:nucleus"/>
    <property type="evidence" value="ECO:0007669"/>
    <property type="project" value="TreeGrafter"/>
</dbReference>
<dbReference type="GO" id="GO:0007062">
    <property type="term" value="P:sister chromatid cohesion"/>
    <property type="evidence" value="ECO:0007669"/>
    <property type="project" value="UniProtKB-ARBA"/>
</dbReference>
<evidence type="ECO:0000259" key="2">
    <source>
        <dbReference type="PROSITE" id="PS51425"/>
    </source>
</evidence>
<comment type="caution">
    <text evidence="3">The sequence shown here is derived from an EMBL/GenBank/DDBJ whole genome shotgun (WGS) entry which is preliminary data.</text>
</comment>